<dbReference type="KEGG" id="dai:Desaci_3525"/>
<dbReference type="STRING" id="646529.Desaci_3525"/>
<dbReference type="Pfam" id="PF07561">
    <property type="entry name" value="DUF1540"/>
    <property type="match status" value="1"/>
</dbReference>
<accession>I4D9D2</accession>
<evidence type="ECO:0000313" key="2">
    <source>
        <dbReference type="EMBL" id="AFM42406.1"/>
    </source>
</evidence>
<dbReference type="RefSeq" id="WP_014828394.1">
    <property type="nucleotide sequence ID" value="NC_018068.1"/>
</dbReference>
<dbReference type="HOGENOM" id="CLU_214270_0_0_9"/>
<sequence>MGKTNVVCSATECSHNEEGHCQLETLSVTSSVMDREAECAFYEPSEKES</sequence>
<dbReference type="EMBL" id="CP003639">
    <property type="protein sequence ID" value="AFM42406.1"/>
    <property type="molecule type" value="Genomic_DNA"/>
</dbReference>
<dbReference type="InterPro" id="IPR011437">
    <property type="entry name" value="DUF1540"/>
</dbReference>
<dbReference type="AlphaFoldDB" id="I4D9D2"/>
<gene>
    <name evidence="2" type="ordered locus">Desaci_3525</name>
</gene>
<dbReference type="OrthoDB" id="1799469at2"/>
<dbReference type="Proteomes" id="UP000002892">
    <property type="component" value="Chromosome"/>
</dbReference>
<name>I4D9D2_DESAJ</name>
<proteinExistence type="predicted"/>
<organism evidence="2 3">
    <name type="scientific">Desulfosporosinus acidiphilus (strain DSM 22704 / JCM 16185 / SJ4)</name>
    <dbReference type="NCBI Taxonomy" id="646529"/>
    <lineage>
        <taxon>Bacteria</taxon>
        <taxon>Bacillati</taxon>
        <taxon>Bacillota</taxon>
        <taxon>Clostridia</taxon>
        <taxon>Eubacteriales</taxon>
        <taxon>Desulfitobacteriaceae</taxon>
        <taxon>Desulfosporosinus</taxon>
    </lineage>
</organism>
<feature type="domain" description="DUF1540" evidence="1">
    <location>
        <begin position="6"/>
        <end position="39"/>
    </location>
</feature>
<keyword evidence="3" id="KW-1185">Reference proteome</keyword>
<evidence type="ECO:0000259" key="1">
    <source>
        <dbReference type="Pfam" id="PF07561"/>
    </source>
</evidence>
<protein>
    <recommendedName>
        <fullName evidence="1">DUF1540 domain-containing protein</fullName>
    </recommendedName>
</protein>
<reference evidence="2 3" key="1">
    <citation type="journal article" date="2012" name="J. Bacteriol.">
        <title>Complete genome sequences of Desulfosporosinus orientis DSM765T, Desulfosporosinus youngiae DSM17734T, Desulfosporosinus meridiei DSM13257T, and Desulfosporosinus acidiphilus DSM22704T.</title>
        <authorList>
            <person name="Pester M."/>
            <person name="Brambilla E."/>
            <person name="Alazard D."/>
            <person name="Rattei T."/>
            <person name="Weinmaier T."/>
            <person name="Han J."/>
            <person name="Lucas S."/>
            <person name="Lapidus A."/>
            <person name="Cheng J.F."/>
            <person name="Goodwin L."/>
            <person name="Pitluck S."/>
            <person name="Peters L."/>
            <person name="Ovchinnikova G."/>
            <person name="Teshima H."/>
            <person name="Detter J.C."/>
            <person name="Han C.S."/>
            <person name="Tapia R."/>
            <person name="Land M.L."/>
            <person name="Hauser L."/>
            <person name="Kyrpides N.C."/>
            <person name="Ivanova N.N."/>
            <person name="Pagani I."/>
            <person name="Huntmann M."/>
            <person name="Wei C.L."/>
            <person name="Davenport K.W."/>
            <person name="Daligault H."/>
            <person name="Chain P.S."/>
            <person name="Chen A."/>
            <person name="Mavromatis K."/>
            <person name="Markowitz V."/>
            <person name="Szeto E."/>
            <person name="Mikhailova N."/>
            <person name="Pati A."/>
            <person name="Wagner M."/>
            <person name="Woyke T."/>
            <person name="Ollivier B."/>
            <person name="Klenk H.P."/>
            <person name="Spring S."/>
            <person name="Loy A."/>
        </authorList>
    </citation>
    <scope>NUCLEOTIDE SEQUENCE [LARGE SCALE GENOMIC DNA]</scope>
    <source>
        <strain evidence="3">DSM 22704 / JCM 16185 / SJ4</strain>
    </source>
</reference>
<evidence type="ECO:0000313" key="3">
    <source>
        <dbReference type="Proteomes" id="UP000002892"/>
    </source>
</evidence>